<evidence type="ECO:0000256" key="2">
    <source>
        <dbReference type="ARBA" id="ARBA00007018"/>
    </source>
</evidence>
<reference evidence="7" key="3">
    <citation type="submission" date="2021-06" db="EMBL/GenBank/DDBJ databases">
        <title>Chromosome-level genome assembly for S. haematobium.</title>
        <authorList>
            <person name="Stroehlein A.J."/>
        </authorList>
    </citation>
    <scope>NUCLEOTIDE SEQUENCE</scope>
</reference>
<protein>
    <submittedName>
        <fullName evidence="7">Monocyte to macrophage differentiation factor 2</fullName>
    </submittedName>
</protein>
<reference evidence="7" key="4">
    <citation type="journal article" date="2022" name="PLoS Pathog.">
        <title>Chromosome-level genome of Schistosoma haematobium underpins genome-wide explorations of molecular variation.</title>
        <authorList>
            <person name="Stroehlein A.J."/>
            <person name="Korhonen P.K."/>
            <person name="Lee V.V."/>
            <person name="Ralph S.A."/>
            <person name="Mentink-Kane M."/>
            <person name="You H."/>
            <person name="McManus D.P."/>
            <person name="Tchuente L.T."/>
            <person name="Stothard J.R."/>
            <person name="Kaur P."/>
            <person name="Dudchenko O."/>
            <person name="Aiden E.L."/>
            <person name="Yang B."/>
            <person name="Yang H."/>
            <person name="Emery A.M."/>
            <person name="Webster B.L."/>
            <person name="Brindley P.J."/>
            <person name="Rollinson D."/>
            <person name="Chang B.C.H."/>
            <person name="Gasser R.B."/>
            <person name="Young N.D."/>
        </authorList>
    </citation>
    <scope>NUCLEOTIDE SEQUENCE</scope>
</reference>
<evidence type="ECO:0000256" key="5">
    <source>
        <dbReference type="ARBA" id="ARBA00023136"/>
    </source>
</evidence>
<dbReference type="Pfam" id="PF03006">
    <property type="entry name" value="HlyIII"/>
    <property type="match status" value="1"/>
</dbReference>
<keyword evidence="4 6" id="KW-1133">Transmembrane helix</keyword>
<sequence length="230" mass="25965">MCNMGRTWRWKNSPAQPGKAYHPTTVEHLANCISHVPCVPLGVAGMIRLYSKADTYSKSVAAIVYGLAIVSLFFASSVFHLFSLFYINGRLRSTLQLCDRIVICLFIAASYTPWLLLRDFHASWGLTTLWSVWIAAIFGGAFQYVYLDRFKSVELMIYLAISICPAYSFIYMHEQSGLPLLFTGAFVYLSGVIFFKLDGHIPLAHAIWHCCVFIATFLQFNAVDTFLLTN</sequence>
<evidence type="ECO:0000256" key="6">
    <source>
        <dbReference type="SAM" id="Phobius"/>
    </source>
</evidence>
<organism evidence="7 8">
    <name type="scientific">Schistosoma haematobium</name>
    <name type="common">Blood fluke</name>
    <dbReference type="NCBI Taxonomy" id="6185"/>
    <lineage>
        <taxon>Eukaryota</taxon>
        <taxon>Metazoa</taxon>
        <taxon>Spiralia</taxon>
        <taxon>Lophotrochozoa</taxon>
        <taxon>Platyhelminthes</taxon>
        <taxon>Trematoda</taxon>
        <taxon>Digenea</taxon>
        <taxon>Strigeidida</taxon>
        <taxon>Schistosomatoidea</taxon>
        <taxon>Schistosomatidae</taxon>
        <taxon>Schistosoma</taxon>
    </lineage>
</organism>
<dbReference type="AlphaFoldDB" id="A0A922IQC4"/>
<reference evidence="7" key="2">
    <citation type="journal article" date="2019" name="Gigascience">
        <title>High-quality Schistosoma haematobium genome achieved by single-molecule and long-range sequencing.</title>
        <authorList>
            <person name="Stroehlein A.J."/>
            <person name="Korhonen P.K."/>
            <person name="Chong T.M."/>
            <person name="Lim Y.L."/>
            <person name="Chan K.G."/>
            <person name="Webster B."/>
            <person name="Rollinson D."/>
            <person name="Brindley P.J."/>
            <person name="Gasser R.B."/>
            <person name="Young N.D."/>
        </authorList>
    </citation>
    <scope>NUCLEOTIDE SEQUENCE</scope>
</reference>
<name>A0A922IQC4_SCHHA</name>
<dbReference type="InterPro" id="IPR004254">
    <property type="entry name" value="AdipoR/HlyIII-related"/>
</dbReference>
<evidence type="ECO:0000256" key="3">
    <source>
        <dbReference type="ARBA" id="ARBA00022692"/>
    </source>
</evidence>
<dbReference type="PANTHER" id="PTHR20855:SF3">
    <property type="entry name" value="LD03007P"/>
    <property type="match status" value="1"/>
</dbReference>
<evidence type="ECO:0000313" key="8">
    <source>
        <dbReference type="Proteomes" id="UP000471633"/>
    </source>
</evidence>
<evidence type="ECO:0000313" key="7">
    <source>
        <dbReference type="EMBL" id="KAH9583675.1"/>
    </source>
</evidence>
<evidence type="ECO:0000256" key="1">
    <source>
        <dbReference type="ARBA" id="ARBA00004141"/>
    </source>
</evidence>
<comment type="caution">
    <text evidence="7">The sequence shown here is derived from an EMBL/GenBank/DDBJ whole genome shotgun (WGS) entry which is preliminary data.</text>
</comment>
<feature type="transmembrane region" description="Helical" evidence="6">
    <location>
        <begin position="153"/>
        <end position="172"/>
    </location>
</feature>
<dbReference type="PANTHER" id="PTHR20855">
    <property type="entry name" value="ADIPOR/PROGESTIN RECEPTOR-RELATED"/>
    <property type="match status" value="1"/>
</dbReference>
<reference evidence="7" key="1">
    <citation type="journal article" date="2012" name="Nat. Genet.">
        <title>Whole-genome sequence of Schistosoma haematobium.</title>
        <authorList>
            <person name="Young N.D."/>
            <person name="Jex A.R."/>
            <person name="Li B."/>
            <person name="Liu S."/>
            <person name="Yang L."/>
            <person name="Xiong Z."/>
            <person name="Li Y."/>
            <person name="Cantacessi C."/>
            <person name="Hall R.S."/>
            <person name="Xu X."/>
            <person name="Chen F."/>
            <person name="Wu X."/>
            <person name="Zerlotini A."/>
            <person name="Oliveira G."/>
            <person name="Hofmann A."/>
            <person name="Zhang G."/>
            <person name="Fang X."/>
            <person name="Kang Y."/>
            <person name="Campbell B.E."/>
            <person name="Loukas A."/>
            <person name="Ranganathan S."/>
            <person name="Rollinson D."/>
            <person name="Rinaldi G."/>
            <person name="Brindley P.J."/>
            <person name="Yang H."/>
            <person name="Wang J."/>
            <person name="Wang J."/>
            <person name="Gasser R.B."/>
        </authorList>
    </citation>
    <scope>NUCLEOTIDE SEQUENCE</scope>
</reference>
<evidence type="ECO:0000256" key="4">
    <source>
        <dbReference type="ARBA" id="ARBA00022989"/>
    </source>
</evidence>
<dbReference type="RefSeq" id="XP_051066922.1">
    <property type="nucleotide sequence ID" value="XM_051216345.1"/>
</dbReference>
<comment type="similarity">
    <text evidence="2">Belongs to the ADIPOR family.</text>
</comment>
<keyword evidence="3 6" id="KW-0812">Transmembrane</keyword>
<feature type="transmembrane region" description="Helical" evidence="6">
    <location>
        <begin position="62"/>
        <end position="85"/>
    </location>
</feature>
<accession>A0A922IQC4</accession>
<feature type="transmembrane region" description="Helical" evidence="6">
    <location>
        <begin position="122"/>
        <end position="146"/>
    </location>
</feature>
<keyword evidence="5 6" id="KW-0472">Membrane</keyword>
<dbReference type="EMBL" id="AMPZ03000005">
    <property type="protein sequence ID" value="KAH9583675.1"/>
    <property type="molecule type" value="Genomic_DNA"/>
</dbReference>
<dbReference type="GO" id="GO:0016020">
    <property type="term" value="C:membrane"/>
    <property type="evidence" value="ECO:0007669"/>
    <property type="project" value="UniProtKB-SubCell"/>
</dbReference>
<feature type="transmembrane region" description="Helical" evidence="6">
    <location>
        <begin position="207"/>
        <end position="228"/>
    </location>
</feature>
<comment type="subcellular location">
    <subcellularLocation>
        <location evidence="1">Membrane</location>
        <topology evidence="1">Multi-pass membrane protein</topology>
    </subcellularLocation>
</comment>
<dbReference type="Proteomes" id="UP000471633">
    <property type="component" value="Unassembled WGS sequence"/>
</dbReference>
<proteinExistence type="inferred from homology"/>
<dbReference type="GeneID" id="24589011"/>
<dbReference type="KEGG" id="shx:MS3_00008010"/>
<dbReference type="CTD" id="221938"/>
<gene>
    <name evidence="7" type="primary">MMD2</name>
    <name evidence="7" type="ORF">MS3_00008010</name>
</gene>
<keyword evidence="8" id="KW-1185">Reference proteome</keyword>
<feature type="transmembrane region" description="Helical" evidence="6">
    <location>
        <begin position="178"/>
        <end position="195"/>
    </location>
</feature>